<keyword evidence="6" id="KW-0732">Signal</keyword>
<dbReference type="STRING" id="157072.A0A024U885"/>
<dbReference type="PANTHER" id="PTHR11592:SF78">
    <property type="entry name" value="GLUTATHIONE PEROXIDASE"/>
    <property type="match status" value="1"/>
</dbReference>
<gene>
    <name evidence="7" type="ORF">H310_05709</name>
</gene>
<dbReference type="eggNOG" id="KOG1651">
    <property type="taxonomic scope" value="Eukaryota"/>
</dbReference>
<name>A0A024U885_9STRA</name>
<dbReference type="SUPFAM" id="SSF52833">
    <property type="entry name" value="Thioredoxin-like"/>
    <property type="match status" value="1"/>
</dbReference>
<evidence type="ECO:0000256" key="6">
    <source>
        <dbReference type="SAM" id="SignalP"/>
    </source>
</evidence>
<protein>
    <recommendedName>
        <fullName evidence="5">Glutathione peroxidase</fullName>
    </recommendedName>
</protein>
<accession>A0A024U885</accession>
<dbReference type="Pfam" id="PF00255">
    <property type="entry name" value="GSHPx"/>
    <property type="match status" value="1"/>
</dbReference>
<evidence type="ECO:0000256" key="2">
    <source>
        <dbReference type="ARBA" id="ARBA00022559"/>
    </source>
</evidence>
<keyword evidence="3 5" id="KW-0560">Oxidoreductase</keyword>
<dbReference type="InterPro" id="IPR000889">
    <property type="entry name" value="Glutathione_peroxidase"/>
</dbReference>
<evidence type="ECO:0000256" key="5">
    <source>
        <dbReference type="RuleBase" id="RU000499"/>
    </source>
</evidence>
<comment type="similarity">
    <text evidence="1 5">Belongs to the glutathione peroxidase family.</text>
</comment>
<dbReference type="PIRSF" id="PIRSF000303">
    <property type="entry name" value="Glutathion_perox"/>
    <property type="match status" value="1"/>
</dbReference>
<feature type="active site" evidence="4">
    <location>
        <position position="55"/>
    </location>
</feature>
<dbReference type="GeneID" id="20082759"/>
<dbReference type="GO" id="GO:0004601">
    <property type="term" value="F:peroxidase activity"/>
    <property type="evidence" value="ECO:0007669"/>
    <property type="project" value="UniProtKB-KW"/>
</dbReference>
<proteinExistence type="inferred from homology"/>
<keyword evidence="2 5" id="KW-0575">Peroxidase</keyword>
<organism evidence="7">
    <name type="scientific">Aphanomyces invadans</name>
    <dbReference type="NCBI Taxonomy" id="157072"/>
    <lineage>
        <taxon>Eukaryota</taxon>
        <taxon>Sar</taxon>
        <taxon>Stramenopiles</taxon>
        <taxon>Oomycota</taxon>
        <taxon>Saprolegniomycetes</taxon>
        <taxon>Saprolegniales</taxon>
        <taxon>Verrucalvaceae</taxon>
        <taxon>Aphanomyces</taxon>
    </lineage>
</organism>
<evidence type="ECO:0000256" key="1">
    <source>
        <dbReference type="ARBA" id="ARBA00006926"/>
    </source>
</evidence>
<evidence type="ECO:0000256" key="4">
    <source>
        <dbReference type="PIRSR" id="PIRSR000303-1"/>
    </source>
</evidence>
<feature type="chain" id="PRO_5001535008" description="Glutathione peroxidase" evidence="6">
    <location>
        <begin position="20"/>
        <end position="201"/>
    </location>
</feature>
<dbReference type="PROSITE" id="PS51355">
    <property type="entry name" value="GLUTATHIONE_PEROXID_3"/>
    <property type="match status" value="1"/>
</dbReference>
<feature type="signal peptide" evidence="6">
    <location>
        <begin position="1"/>
        <end position="19"/>
    </location>
</feature>
<dbReference type="EMBL" id="KI913961">
    <property type="protein sequence ID" value="ETW02117.1"/>
    <property type="molecule type" value="Genomic_DNA"/>
</dbReference>
<dbReference type="PRINTS" id="PR01011">
    <property type="entry name" value="GLUTPROXDASE"/>
</dbReference>
<dbReference type="VEuPathDB" id="FungiDB:H310_05709"/>
<evidence type="ECO:0000313" key="7">
    <source>
        <dbReference type="EMBL" id="ETW02117.1"/>
    </source>
</evidence>
<dbReference type="Gene3D" id="3.40.30.10">
    <property type="entry name" value="Glutaredoxin"/>
    <property type="match status" value="1"/>
</dbReference>
<dbReference type="InterPro" id="IPR036249">
    <property type="entry name" value="Thioredoxin-like_sf"/>
</dbReference>
<dbReference type="GO" id="GO:0006979">
    <property type="term" value="P:response to oxidative stress"/>
    <property type="evidence" value="ECO:0007669"/>
    <property type="project" value="InterPro"/>
</dbReference>
<dbReference type="AlphaFoldDB" id="A0A024U885"/>
<reference evidence="7" key="1">
    <citation type="submission" date="2013-12" db="EMBL/GenBank/DDBJ databases">
        <title>The Genome Sequence of Aphanomyces invadans NJM9701.</title>
        <authorList>
            <consortium name="The Broad Institute Genomics Platform"/>
            <person name="Russ C."/>
            <person name="Tyler B."/>
            <person name="van West P."/>
            <person name="Dieguez-Uribeondo J."/>
            <person name="Young S.K."/>
            <person name="Zeng Q."/>
            <person name="Gargeya S."/>
            <person name="Fitzgerald M."/>
            <person name="Abouelleil A."/>
            <person name="Alvarado L."/>
            <person name="Chapman S.B."/>
            <person name="Gainer-Dewar J."/>
            <person name="Goldberg J."/>
            <person name="Griggs A."/>
            <person name="Gujja S."/>
            <person name="Hansen M."/>
            <person name="Howarth C."/>
            <person name="Imamovic A."/>
            <person name="Ireland A."/>
            <person name="Larimer J."/>
            <person name="McCowan C."/>
            <person name="Murphy C."/>
            <person name="Pearson M."/>
            <person name="Poon T.W."/>
            <person name="Priest M."/>
            <person name="Roberts A."/>
            <person name="Saif S."/>
            <person name="Shea T."/>
            <person name="Sykes S."/>
            <person name="Wortman J."/>
            <person name="Nusbaum C."/>
            <person name="Birren B."/>
        </authorList>
    </citation>
    <scope>NUCLEOTIDE SEQUENCE [LARGE SCALE GENOMIC DNA]</scope>
    <source>
        <strain evidence="7">NJM9701</strain>
    </source>
</reference>
<dbReference type="PANTHER" id="PTHR11592">
    <property type="entry name" value="GLUTATHIONE PEROXIDASE"/>
    <property type="match status" value="1"/>
</dbReference>
<dbReference type="OrthoDB" id="446890at2759"/>
<dbReference type="RefSeq" id="XP_008868722.1">
    <property type="nucleotide sequence ID" value="XM_008870500.1"/>
</dbReference>
<dbReference type="CDD" id="cd00340">
    <property type="entry name" value="GSH_Peroxidase"/>
    <property type="match status" value="1"/>
</dbReference>
<sequence>MKAVRTVVSAMWLAAMAMATSIYDFTLKTANGEDYPLSNYDHTPVILVVNVASECGFTDINYRALQKYYDEYHQFGFEIVAVPSNQFGAQEPGTYDDIVQFAKTNYNVGFRIFDKVDVNGPNAHPLYTWLKANVPDDDGRDVAWNFEKFLVVDGKPWNRVAHNVNLDKVEDKILYALAHEADYHHLDDHHVDDDDDSHDEL</sequence>
<evidence type="ECO:0000256" key="3">
    <source>
        <dbReference type="ARBA" id="ARBA00023002"/>
    </source>
</evidence>